<feature type="domain" description="EAL" evidence="2">
    <location>
        <begin position="381"/>
        <end position="631"/>
    </location>
</feature>
<dbReference type="PANTHER" id="PTHR44757">
    <property type="entry name" value="DIGUANYLATE CYCLASE DGCP"/>
    <property type="match status" value="1"/>
</dbReference>
<dbReference type="InterPro" id="IPR001633">
    <property type="entry name" value="EAL_dom"/>
</dbReference>
<evidence type="ECO:0000313" key="4">
    <source>
        <dbReference type="EMBL" id="NVI44808.1"/>
    </source>
</evidence>
<dbReference type="InterPro" id="IPR035919">
    <property type="entry name" value="EAL_sf"/>
</dbReference>
<dbReference type="Gene3D" id="3.30.450.20">
    <property type="entry name" value="PAS domain"/>
    <property type="match status" value="1"/>
</dbReference>
<evidence type="ECO:0000259" key="2">
    <source>
        <dbReference type="PROSITE" id="PS50883"/>
    </source>
</evidence>
<dbReference type="CDD" id="cd01949">
    <property type="entry name" value="GGDEF"/>
    <property type="match status" value="1"/>
</dbReference>
<dbReference type="Gene3D" id="3.30.70.270">
    <property type="match status" value="1"/>
</dbReference>
<dbReference type="FunFam" id="3.20.20.450:FF:000001">
    <property type="entry name" value="Cyclic di-GMP phosphodiesterase yahA"/>
    <property type="match status" value="1"/>
</dbReference>
<protein>
    <submittedName>
        <fullName evidence="4">EAL domain-containing protein</fullName>
    </submittedName>
</protein>
<dbReference type="PROSITE" id="PS50887">
    <property type="entry name" value="GGDEF"/>
    <property type="match status" value="1"/>
</dbReference>
<evidence type="ECO:0000259" key="3">
    <source>
        <dbReference type="PROSITE" id="PS50887"/>
    </source>
</evidence>
<feature type="domain" description="GGDEF" evidence="3">
    <location>
        <begin position="239"/>
        <end position="372"/>
    </location>
</feature>
<proteinExistence type="predicted"/>
<feature type="domain" description="PAS" evidence="1">
    <location>
        <begin position="83"/>
        <end position="123"/>
    </location>
</feature>
<dbReference type="AlphaFoldDB" id="A0A973VZQ8"/>
<reference evidence="4" key="1">
    <citation type="submission" date="2020-06" db="EMBL/GenBank/DDBJ databases">
        <title>Whole Genome Sequence of Bradyrhizobium sp. Strain 1S1.</title>
        <authorList>
            <person name="Bromfield E.S.P."/>
            <person name="Cloutier S."/>
        </authorList>
    </citation>
    <scope>NUCLEOTIDE SEQUENCE [LARGE SCALE GENOMIC DNA]</scope>
    <source>
        <strain evidence="4">1S1</strain>
    </source>
</reference>
<dbReference type="InterPro" id="IPR035965">
    <property type="entry name" value="PAS-like_dom_sf"/>
</dbReference>
<dbReference type="SUPFAM" id="SSF55785">
    <property type="entry name" value="PYP-like sensor domain (PAS domain)"/>
    <property type="match status" value="1"/>
</dbReference>
<dbReference type="InterPro" id="IPR000014">
    <property type="entry name" value="PAS"/>
</dbReference>
<sequence length="638" mass="70726">MPRSGRDQRAHRTPQCKVRECRRRLDQGVGVLCRHARGQPARKRDRAVERARRPLDGGICDMAVIVFLLLKRHQISDDRLAAERRNLTTAVNNIPQGLVLYDASARIIICNRPYIEMFGLSPDIAKPGCTMQRLIAHRQETGSFDGDVEDFCDTIIGNVKLGRATRQLTRAPGGRAIEIVNKPLPEGGWVATIEDVTERTRTENRIAYMAHYDALTDLPNRVLFRERLERALKALRPDEQLAVMYIDVDEFKSVNDALGHQIGDELLRAIADRLRSCVGEGDVAARLGGDEFAVIQTAIRDQTQTMQLLAAIYQAIRQPVDCSGHLITTDASIGIAVAPADGLDLDQLLRNADLALYGAKSDGRRTYRFFETGMDARAKARRSLELELRQAIADGSFELHYQPLLHLEDSRVSCCEALLRWRHPERGMISPADFIPVAEDTGLINDIGHWVLNTACREAVNWPEHIHVAVNVSPIQFKSQTLALNVAAALAASGLAPSRLELEITEAVLIRDDEAALDILHQLRELGVRIALDDFGTGYSSLSYLQRFPFDKIKIDRAFIKDLAGAGASSTIVQAVVNIAAASDMTTTAEGVETEQQRNMLRVLGCTEMQGYLFSRPVPAADVRKLLSSHREKAVSVA</sequence>
<dbReference type="Gene3D" id="3.20.20.450">
    <property type="entry name" value="EAL domain"/>
    <property type="match status" value="1"/>
</dbReference>
<name>A0A973VZQ8_9BRAD</name>
<dbReference type="Pfam" id="PF00563">
    <property type="entry name" value="EAL"/>
    <property type="match status" value="1"/>
</dbReference>
<evidence type="ECO:0000259" key="1">
    <source>
        <dbReference type="PROSITE" id="PS50112"/>
    </source>
</evidence>
<dbReference type="Pfam" id="PF00990">
    <property type="entry name" value="GGDEF"/>
    <property type="match status" value="1"/>
</dbReference>
<organism evidence="4">
    <name type="scientific">Bradyrhizobium septentrionale</name>
    <dbReference type="NCBI Taxonomy" id="1404411"/>
    <lineage>
        <taxon>Bacteria</taxon>
        <taxon>Pseudomonadati</taxon>
        <taxon>Pseudomonadota</taxon>
        <taxon>Alphaproteobacteria</taxon>
        <taxon>Hyphomicrobiales</taxon>
        <taxon>Nitrobacteraceae</taxon>
        <taxon>Bradyrhizobium</taxon>
    </lineage>
</organism>
<gene>
    <name evidence="4" type="ORF">HAP48_018005</name>
</gene>
<dbReference type="EMBL" id="JAAOLE020000001">
    <property type="protein sequence ID" value="NVI44808.1"/>
    <property type="molecule type" value="Genomic_DNA"/>
</dbReference>
<dbReference type="InterPro" id="IPR052155">
    <property type="entry name" value="Biofilm_reg_signaling"/>
</dbReference>
<dbReference type="CDD" id="cd01948">
    <property type="entry name" value="EAL"/>
    <property type="match status" value="1"/>
</dbReference>
<dbReference type="InterPro" id="IPR043128">
    <property type="entry name" value="Rev_trsase/Diguanyl_cyclase"/>
</dbReference>
<dbReference type="Pfam" id="PF12860">
    <property type="entry name" value="PAS_7"/>
    <property type="match status" value="1"/>
</dbReference>
<dbReference type="SMART" id="SM00052">
    <property type="entry name" value="EAL"/>
    <property type="match status" value="1"/>
</dbReference>
<dbReference type="PROSITE" id="PS50112">
    <property type="entry name" value="PAS"/>
    <property type="match status" value="1"/>
</dbReference>
<dbReference type="SMART" id="SM00267">
    <property type="entry name" value="GGDEF"/>
    <property type="match status" value="1"/>
</dbReference>
<dbReference type="PANTHER" id="PTHR44757:SF2">
    <property type="entry name" value="BIOFILM ARCHITECTURE MAINTENANCE PROTEIN MBAA"/>
    <property type="match status" value="1"/>
</dbReference>
<dbReference type="InterPro" id="IPR029787">
    <property type="entry name" value="Nucleotide_cyclase"/>
</dbReference>
<accession>A0A973VZQ8</accession>
<dbReference type="SUPFAM" id="SSF55073">
    <property type="entry name" value="Nucleotide cyclase"/>
    <property type="match status" value="1"/>
</dbReference>
<comment type="caution">
    <text evidence="4">The sequence shown here is derived from an EMBL/GenBank/DDBJ whole genome shotgun (WGS) entry which is preliminary data.</text>
</comment>
<dbReference type="NCBIfam" id="TIGR00254">
    <property type="entry name" value="GGDEF"/>
    <property type="match status" value="1"/>
</dbReference>
<dbReference type="PROSITE" id="PS50883">
    <property type="entry name" value="EAL"/>
    <property type="match status" value="1"/>
</dbReference>
<dbReference type="InterPro" id="IPR000160">
    <property type="entry name" value="GGDEF_dom"/>
</dbReference>
<dbReference type="SUPFAM" id="SSF141868">
    <property type="entry name" value="EAL domain-like"/>
    <property type="match status" value="1"/>
</dbReference>